<sequence length="213" mass="21895">MPLSTTIELSGVALHRDGRRVLDGLHATFRSGEVTALTGPNGSGKSTVLDAIAGVVPWSAGRVTGLPADVAYVPQSVPPTALPLTVRDAVAMGRWRARPWWRPSTRRDRSVVEAQLERLAVADLADRSFDRLSGGQRQRALVALGLAQEAAVLLVDEPTAGVDAASAALVVAALAEEARGGVVVVHAAHDPVAVAAADALVALGQPSASPACS</sequence>
<proteinExistence type="inferred from homology"/>
<dbReference type="Pfam" id="PF00005">
    <property type="entry name" value="ABC_tran"/>
    <property type="match status" value="1"/>
</dbReference>
<comment type="similarity">
    <text evidence="1">Belongs to the ABC transporter superfamily.</text>
</comment>
<evidence type="ECO:0000313" key="8">
    <source>
        <dbReference type="Proteomes" id="UP000648535"/>
    </source>
</evidence>
<evidence type="ECO:0000313" key="6">
    <source>
        <dbReference type="EMBL" id="GGK99549.1"/>
    </source>
</evidence>
<dbReference type="PROSITE" id="PS00211">
    <property type="entry name" value="ABC_TRANSPORTER_1"/>
    <property type="match status" value="1"/>
</dbReference>
<evidence type="ECO:0000256" key="4">
    <source>
        <dbReference type="ARBA" id="ARBA00022840"/>
    </source>
</evidence>
<dbReference type="PANTHER" id="PTHR42734:SF5">
    <property type="entry name" value="IRON TRANSPORT SYSTEM ATP-BINDING PROTEIN HI_0361-RELATED"/>
    <property type="match status" value="1"/>
</dbReference>
<keyword evidence="2" id="KW-0813">Transport</keyword>
<dbReference type="PROSITE" id="PS50893">
    <property type="entry name" value="ABC_TRANSPORTER_2"/>
    <property type="match status" value="1"/>
</dbReference>
<dbReference type="InterPro" id="IPR003439">
    <property type="entry name" value="ABC_transporter-like_ATP-bd"/>
</dbReference>
<protein>
    <submittedName>
        <fullName evidence="7">Zinc/manganese transport system ATP-binding protein</fullName>
    </submittedName>
</protein>
<dbReference type="GO" id="GO:0005524">
    <property type="term" value="F:ATP binding"/>
    <property type="evidence" value="ECO:0007669"/>
    <property type="project" value="UniProtKB-KW"/>
</dbReference>
<dbReference type="AlphaFoldDB" id="A0A8H9G910"/>
<dbReference type="InterPro" id="IPR050153">
    <property type="entry name" value="Metal_Ion_Import_ABC"/>
</dbReference>
<reference evidence="6" key="1">
    <citation type="journal article" date="2014" name="Int. J. Syst. Evol. Microbiol.">
        <title>Complete genome sequence of Corynebacterium casei LMG S-19264T (=DSM 44701T), isolated from a smear-ripened cheese.</title>
        <authorList>
            <consortium name="US DOE Joint Genome Institute (JGI-PGF)"/>
            <person name="Walter F."/>
            <person name="Albersmeier A."/>
            <person name="Kalinowski J."/>
            <person name="Ruckert C."/>
        </authorList>
    </citation>
    <scope>NUCLEOTIDE SEQUENCE</scope>
    <source>
        <strain evidence="6">JCM 1480</strain>
    </source>
</reference>
<reference evidence="7 9" key="3">
    <citation type="submission" date="2021-01" db="EMBL/GenBank/DDBJ databases">
        <title>Sequencing the genomes of 1000 actinobacteria strains.</title>
        <authorList>
            <person name="Klenk H.-P."/>
        </authorList>
    </citation>
    <scope>NUCLEOTIDE SEQUENCE [LARGE SCALE GENOMIC DNA]</scope>
    <source>
        <strain evidence="7 9">DSM 20542</strain>
    </source>
</reference>
<organism evidence="6 8">
    <name type="scientific">Curtobacterium luteum</name>
    <dbReference type="NCBI Taxonomy" id="33881"/>
    <lineage>
        <taxon>Bacteria</taxon>
        <taxon>Bacillati</taxon>
        <taxon>Actinomycetota</taxon>
        <taxon>Actinomycetes</taxon>
        <taxon>Micrococcales</taxon>
        <taxon>Microbacteriaceae</taxon>
        <taxon>Curtobacterium</taxon>
    </lineage>
</organism>
<dbReference type="Proteomes" id="UP000648535">
    <property type="component" value="Unassembled WGS sequence"/>
</dbReference>
<dbReference type="SUPFAM" id="SSF52540">
    <property type="entry name" value="P-loop containing nucleoside triphosphate hydrolases"/>
    <property type="match status" value="1"/>
</dbReference>
<evidence type="ECO:0000256" key="2">
    <source>
        <dbReference type="ARBA" id="ARBA00022448"/>
    </source>
</evidence>
<evidence type="ECO:0000256" key="3">
    <source>
        <dbReference type="ARBA" id="ARBA00022741"/>
    </source>
</evidence>
<comment type="caution">
    <text evidence="6">The sequence shown here is derived from an EMBL/GenBank/DDBJ whole genome shotgun (WGS) entry which is preliminary data.</text>
</comment>
<dbReference type="EMBL" id="JAFBCG010000001">
    <property type="protein sequence ID" value="MBM7803573.1"/>
    <property type="molecule type" value="Genomic_DNA"/>
</dbReference>
<evidence type="ECO:0000313" key="7">
    <source>
        <dbReference type="EMBL" id="MBM7803573.1"/>
    </source>
</evidence>
<keyword evidence="3" id="KW-0547">Nucleotide-binding</keyword>
<accession>A0A8H9G910</accession>
<dbReference type="SMART" id="SM00382">
    <property type="entry name" value="AAA"/>
    <property type="match status" value="1"/>
</dbReference>
<dbReference type="GO" id="GO:0016887">
    <property type="term" value="F:ATP hydrolysis activity"/>
    <property type="evidence" value="ECO:0007669"/>
    <property type="project" value="InterPro"/>
</dbReference>
<evidence type="ECO:0000259" key="5">
    <source>
        <dbReference type="PROSITE" id="PS50893"/>
    </source>
</evidence>
<reference evidence="6" key="2">
    <citation type="submission" date="2020-09" db="EMBL/GenBank/DDBJ databases">
        <authorList>
            <person name="Sun Q."/>
            <person name="Ohkuma M."/>
        </authorList>
    </citation>
    <scope>NUCLEOTIDE SEQUENCE</scope>
    <source>
        <strain evidence="6">JCM 1480</strain>
    </source>
</reference>
<dbReference type="Proteomes" id="UP000746584">
    <property type="component" value="Unassembled WGS sequence"/>
</dbReference>
<dbReference type="InterPro" id="IPR017871">
    <property type="entry name" value="ABC_transporter-like_CS"/>
</dbReference>
<dbReference type="PANTHER" id="PTHR42734">
    <property type="entry name" value="METAL TRANSPORT SYSTEM ATP-BINDING PROTEIN TM_0124-RELATED"/>
    <property type="match status" value="1"/>
</dbReference>
<gene>
    <name evidence="6" type="ORF">GCM10009769_17110</name>
    <name evidence="7" type="ORF">JOE58_002824</name>
</gene>
<keyword evidence="9" id="KW-1185">Reference proteome</keyword>
<dbReference type="InterPro" id="IPR027417">
    <property type="entry name" value="P-loop_NTPase"/>
</dbReference>
<dbReference type="RefSeq" id="WP_022902758.1">
    <property type="nucleotide sequence ID" value="NZ_BMOI01000006.1"/>
</dbReference>
<dbReference type="InterPro" id="IPR003593">
    <property type="entry name" value="AAA+_ATPase"/>
</dbReference>
<dbReference type="EMBL" id="BMOI01000006">
    <property type="protein sequence ID" value="GGK99549.1"/>
    <property type="molecule type" value="Genomic_DNA"/>
</dbReference>
<evidence type="ECO:0000256" key="1">
    <source>
        <dbReference type="ARBA" id="ARBA00005417"/>
    </source>
</evidence>
<dbReference type="Gene3D" id="3.40.50.300">
    <property type="entry name" value="P-loop containing nucleotide triphosphate hydrolases"/>
    <property type="match status" value="1"/>
</dbReference>
<name>A0A8H9G910_9MICO</name>
<keyword evidence="4 7" id="KW-0067">ATP-binding</keyword>
<evidence type="ECO:0000313" key="9">
    <source>
        <dbReference type="Proteomes" id="UP000746584"/>
    </source>
</evidence>
<feature type="domain" description="ABC transporter" evidence="5">
    <location>
        <begin position="7"/>
        <end position="211"/>
    </location>
</feature>